<protein>
    <submittedName>
        <fullName evidence="2">Uncharacterized protein</fullName>
    </submittedName>
</protein>
<dbReference type="AlphaFoldDB" id="A0A8T0ECE7"/>
<feature type="region of interest" description="Disordered" evidence="1">
    <location>
        <begin position="135"/>
        <end position="170"/>
    </location>
</feature>
<evidence type="ECO:0000313" key="3">
    <source>
        <dbReference type="Proteomes" id="UP000807504"/>
    </source>
</evidence>
<sequence>MWHATDVVFVSLYYGNLRDVLAGFVSLQRLWQRVWGAGTFAFQKGSFQTSIWRQGKGLPVEEERLPPSSPPRSTAPSHAPRRCSSFPVLCQDPHPDLRATKTEYLISDISLKGPDMMDWNCCSDEEAMTGSQWTAWRHGVGGSPSSSSGSPPLPPKSKENLPLKQKYQRL</sequence>
<reference evidence="2" key="1">
    <citation type="journal article" date="2020" name="bioRxiv">
        <title>Chromosome-level reference genome of the European wasp spider Argiope bruennichi: a resource for studies on range expansion and evolutionary adaptation.</title>
        <authorList>
            <person name="Sheffer M.M."/>
            <person name="Hoppe A."/>
            <person name="Krehenwinkel H."/>
            <person name="Uhl G."/>
            <person name="Kuss A.W."/>
            <person name="Jensen L."/>
            <person name="Jensen C."/>
            <person name="Gillespie R.G."/>
            <person name="Hoff K.J."/>
            <person name="Prost S."/>
        </authorList>
    </citation>
    <scope>NUCLEOTIDE SEQUENCE</scope>
</reference>
<dbReference type="EMBL" id="JABXBU010002228">
    <property type="protein sequence ID" value="KAF8770310.1"/>
    <property type="molecule type" value="Genomic_DNA"/>
</dbReference>
<gene>
    <name evidence="2" type="ORF">HNY73_017856</name>
</gene>
<accession>A0A8T0ECE7</accession>
<organism evidence="2 3">
    <name type="scientific">Argiope bruennichi</name>
    <name type="common">Wasp spider</name>
    <name type="synonym">Aranea bruennichi</name>
    <dbReference type="NCBI Taxonomy" id="94029"/>
    <lineage>
        <taxon>Eukaryota</taxon>
        <taxon>Metazoa</taxon>
        <taxon>Ecdysozoa</taxon>
        <taxon>Arthropoda</taxon>
        <taxon>Chelicerata</taxon>
        <taxon>Arachnida</taxon>
        <taxon>Araneae</taxon>
        <taxon>Araneomorphae</taxon>
        <taxon>Entelegynae</taxon>
        <taxon>Araneoidea</taxon>
        <taxon>Araneidae</taxon>
        <taxon>Argiope</taxon>
    </lineage>
</organism>
<name>A0A8T0ECE7_ARGBR</name>
<keyword evidence="3" id="KW-1185">Reference proteome</keyword>
<evidence type="ECO:0000256" key="1">
    <source>
        <dbReference type="SAM" id="MobiDB-lite"/>
    </source>
</evidence>
<proteinExistence type="predicted"/>
<comment type="caution">
    <text evidence="2">The sequence shown here is derived from an EMBL/GenBank/DDBJ whole genome shotgun (WGS) entry which is preliminary data.</text>
</comment>
<dbReference type="Proteomes" id="UP000807504">
    <property type="component" value="Unassembled WGS sequence"/>
</dbReference>
<evidence type="ECO:0000313" key="2">
    <source>
        <dbReference type="EMBL" id="KAF8770310.1"/>
    </source>
</evidence>
<reference evidence="2" key="2">
    <citation type="submission" date="2020-06" db="EMBL/GenBank/DDBJ databases">
        <authorList>
            <person name="Sheffer M."/>
        </authorList>
    </citation>
    <scope>NUCLEOTIDE SEQUENCE</scope>
</reference>
<feature type="region of interest" description="Disordered" evidence="1">
    <location>
        <begin position="59"/>
        <end position="82"/>
    </location>
</feature>